<dbReference type="InterPro" id="IPR036390">
    <property type="entry name" value="WH_DNA-bd_sf"/>
</dbReference>
<dbReference type="RefSeq" id="WP_065156873.1">
    <property type="nucleotide sequence ID" value="NZ_LZLQ01000012.1"/>
</dbReference>
<evidence type="ECO:0000256" key="1">
    <source>
        <dbReference type="ARBA" id="ARBA00023015"/>
    </source>
</evidence>
<dbReference type="GO" id="GO:0006950">
    <property type="term" value="P:response to stress"/>
    <property type="evidence" value="ECO:0007669"/>
    <property type="project" value="TreeGrafter"/>
</dbReference>
<dbReference type="Gene3D" id="1.10.10.10">
    <property type="entry name" value="Winged helix-like DNA-binding domain superfamily/Winged helix DNA-binding domain"/>
    <property type="match status" value="1"/>
</dbReference>
<comment type="caution">
    <text evidence="5">The sequence shown here is derived from an EMBL/GenBank/DDBJ whole genome shotgun (WGS) entry which is preliminary data.</text>
</comment>
<evidence type="ECO:0000259" key="4">
    <source>
        <dbReference type="PROSITE" id="PS50995"/>
    </source>
</evidence>
<dbReference type="Pfam" id="PF01047">
    <property type="entry name" value="MarR"/>
    <property type="match status" value="1"/>
</dbReference>
<evidence type="ECO:0000256" key="2">
    <source>
        <dbReference type="ARBA" id="ARBA00023125"/>
    </source>
</evidence>
<dbReference type="PANTHER" id="PTHR33164">
    <property type="entry name" value="TRANSCRIPTIONAL REGULATOR, MARR FAMILY"/>
    <property type="match status" value="1"/>
</dbReference>
<dbReference type="GO" id="GO:0003677">
    <property type="term" value="F:DNA binding"/>
    <property type="evidence" value="ECO:0007669"/>
    <property type="project" value="UniProtKB-KW"/>
</dbReference>
<dbReference type="SMART" id="SM00347">
    <property type="entry name" value="HTH_MARR"/>
    <property type="match status" value="1"/>
</dbReference>
<dbReference type="PROSITE" id="PS50995">
    <property type="entry name" value="HTH_MARR_2"/>
    <property type="match status" value="1"/>
</dbReference>
<dbReference type="GO" id="GO:0003700">
    <property type="term" value="F:DNA-binding transcription factor activity"/>
    <property type="evidence" value="ECO:0007669"/>
    <property type="project" value="InterPro"/>
</dbReference>
<keyword evidence="3" id="KW-0804">Transcription</keyword>
<name>A0A1A3NF45_MYCAS</name>
<accession>A0A1A3NF45</accession>
<feature type="domain" description="HTH marR-type" evidence="4">
    <location>
        <begin position="17"/>
        <end position="151"/>
    </location>
</feature>
<dbReference type="PANTHER" id="PTHR33164:SF94">
    <property type="entry name" value="TRANSCRIPTIONAL REGULATORY PROTEIN-RELATED"/>
    <property type="match status" value="1"/>
</dbReference>
<dbReference type="InterPro" id="IPR023187">
    <property type="entry name" value="Tscrpt_reg_MarR-type_CS"/>
</dbReference>
<dbReference type="InterPro" id="IPR000835">
    <property type="entry name" value="HTH_MarR-typ"/>
</dbReference>
<dbReference type="Proteomes" id="UP000093629">
    <property type="component" value="Unassembled WGS sequence"/>
</dbReference>
<keyword evidence="2" id="KW-0238">DNA-binding</keyword>
<dbReference type="InterPro" id="IPR039422">
    <property type="entry name" value="MarR/SlyA-like"/>
</dbReference>
<dbReference type="PROSITE" id="PS01117">
    <property type="entry name" value="HTH_MARR_1"/>
    <property type="match status" value="1"/>
</dbReference>
<sequence length="160" mass="17431">MASPRNKNRIGAAAGEFDQFAAELELATRGFLEVNVEVLEQMEKKISLQALHALQSLERLGPSLVTELGDDLDLLPSTASRLSDRLAEAGWITRAVSPVNRRATVLELTSSGRSVLRELLTLRKNALKSVVGQMDDEDRAALLQGTRAFTAARAKFSEPS</sequence>
<dbReference type="AlphaFoldDB" id="A0A1A3NF45"/>
<organism evidence="5 6">
    <name type="scientific">Mycobacterium asiaticum</name>
    <dbReference type="NCBI Taxonomy" id="1790"/>
    <lineage>
        <taxon>Bacteria</taxon>
        <taxon>Bacillati</taxon>
        <taxon>Actinomycetota</taxon>
        <taxon>Actinomycetes</taxon>
        <taxon>Mycobacteriales</taxon>
        <taxon>Mycobacteriaceae</taxon>
        <taxon>Mycobacterium</taxon>
    </lineage>
</organism>
<reference evidence="5 6" key="1">
    <citation type="submission" date="2016-06" db="EMBL/GenBank/DDBJ databases">
        <authorList>
            <person name="Kjaerup R.B."/>
            <person name="Dalgaard T.S."/>
            <person name="Juul-Madsen H.R."/>
        </authorList>
    </citation>
    <scope>NUCLEOTIDE SEQUENCE [LARGE SCALE GENOMIC DNA]</scope>
    <source>
        <strain evidence="5 6">1245139.5</strain>
    </source>
</reference>
<protein>
    <submittedName>
        <fullName evidence="5">MarR family transcriptional regulator</fullName>
    </submittedName>
</protein>
<gene>
    <name evidence="5" type="ORF">A5636_17660</name>
</gene>
<evidence type="ECO:0000313" key="6">
    <source>
        <dbReference type="Proteomes" id="UP000093629"/>
    </source>
</evidence>
<keyword evidence="1" id="KW-0805">Transcription regulation</keyword>
<keyword evidence="6" id="KW-1185">Reference proteome</keyword>
<dbReference type="OrthoDB" id="3573114at2"/>
<dbReference type="InterPro" id="IPR036388">
    <property type="entry name" value="WH-like_DNA-bd_sf"/>
</dbReference>
<evidence type="ECO:0000256" key="3">
    <source>
        <dbReference type="ARBA" id="ARBA00023163"/>
    </source>
</evidence>
<evidence type="ECO:0000313" key="5">
    <source>
        <dbReference type="EMBL" id="OBK19694.1"/>
    </source>
</evidence>
<dbReference type="SUPFAM" id="SSF46785">
    <property type="entry name" value="Winged helix' DNA-binding domain"/>
    <property type="match status" value="1"/>
</dbReference>
<dbReference type="EMBL" id="LZLQ01000012">
    <property type="protein sequence ID" value="OBK19694.1"/>
    <property type="molecule type" value="Genomic_DNA"/>
</dbReference>
<proteinExistence type="predicted"/>